<sequence length="243" mass="27627">MDKTLRETQMAFAGHLRNPDVPAPAGIEDRRLAIYRRLIYNNIESFCSKAFPVIKQILSDSDWHAMIRDFIVKHRCQAPLFNEIAREFLAYLDNERDGAQDPPFLRELAHYEWVELALNLSAEPYQAREIADDAMMATVFHLSPLAWTLRYQFPVHQIGPDNQPTTPLAQPVFMLVYRNANDAVKFIELNPVSARLIELLGEGMTGNAAANQIAETLQHPNPAVVREGARQIIADWLPRGILI</sequence>
<dbReference type="AlphaFoldDB" id="I1YEK5"/>
<proteinExistence type="predicted"/>
<dbReference type="STRING" id="754477.Q7C_167"/>
<gene>
    <name evidence="3" type="ordered locus">Q7C_167</name>
</gene>
<dbReference type="InterPro" id="IPR044922">
    <property type="entry name" value="DUF2063_N_sf"/>
</dbReference>
<dbReference type="Pfam" id="PF09836">
    <property type="entry name" value="DUF2063"/>
    <property type="match status" value="1"/>
</dbReference>
<name>I1YEK5_METFJ</name>
<dbReference type="Gene3D" id="3.90.930.50">
    <property type="match status" value="1"/>
</dbReference>
<evidence type="ECO:0000313" key="4">
    <source>
        <dbReference type="Proteomes" id="UP000009145"/>
    </source>
</evidence>
<dbReference type="Gene3D" id="1.10.150.690">
    <property type="entry name" value="DUF2063"/>
    <property type="match status" value="1"/>
</dbReference>
<dbReference type="PATRIC" id="fig|754477.3.peg.167"/>
<accession>I1YEK5</accession>
<feature type="domain" description="Putative DNA-binding" evidence="1">
    <location>
        <begin position="7"/>
        <end position="92"/>
    </location>
</feature>
<evidence type="ECO:0000259" key="1">
    <source>
        <dbReference type="Pfam" id="PF09836"/>
    </source>
</evidence>
<dbReference type="Proteomes" id="UP000009145">
    <property type="component" value="Chromosome"/>
</dbReference>
<organism evidence="3 4">
    <name type="scientific">Methylophaga frappieri (strain ATCC BAA-2434 / DSM 25690 / JAM7)</name>
    <dbReference type="NCBI Taxonomy" id="754477"/>
    <lineage>
        <taxon>Bacteria</taxon>
        <taxon>Pseudomonadati</taxon>
        <taxon>Pseudomonadota</taxon>
        <taxon>Gammaproteobacteria</taxon>
        <taxon>Thiotrichales</taxon>
        <taxon>Piscirickettsiaceae</taxon>
        <taxon>Methylophaga</taxon>
    </lineage>
</organism>
<dbReference type="OrthoDB" id="4146344at2"/>
<evidence type="ECO:0000313" key="3">
    <source>
        <dbReference type="EMBL" id="AFJ01348.1"/>
    </source>
</evidence>
<dbReference type="RefSeq" id="WP_014702798.1">
    <property type="nucleotide sequence ID" value="NC_017856.1"/>
</dbReference>
<keyword evidence="4" id="KW-1185">Reference proteome</keyword>
<dbReference type="HOGENOM" id="CLU_096334_1_0_6"/>
<dbReference type="KEGG" id="mec:Q7C_167"/>
<feature type="domain" description="NGO1945-like C-terminal" evidence="2">
    <location>
        <begin position="143"/>
        <end position="237"/>
    </location>
</feature>
<dbReference type="EMBL" id="CP003380">
    <property type="protein sequence ID" value="AFJ01348.1"/>
    <property type="molecule type" value="Genomic_DNA"/>
</dbReference>
<dbReference type="InterPro" id="IPR054098">
    <property type="entry name" value="NGO1945-like_C"/>
</dbReference>
<protein>
    <submittedName>
        <fullName evidence="3">Uncharacterized protein</fullName>
    </submittedName>
</protein>
<dbReference type="InterPro" id="IPR018640">
    <property type="entry name" value="DUF2063"/>
</dbReference>
<dbReference type="Pfam" id="PF22106">
    <property type="entry name" value="NGO1945_C"/>
    <property type="match status" value="1"/>
</dbReference>
<dbReference type="eggNOG" id="COG3219">
    <property type="taxonomic scope" value="Bacteria"/>
</dbReference>
<reference evidence="3 4" key="1">
    <citation type="journal article" date="2012" name="J. Bacteriol.">
        <title>Complete genome sequences of Methylophaga sp. strain JAM1 and Methylophaga sp. strain JAM7.</title>
        <authorList>
            <person name="Villeneuve C."/>
            <person name="Martineau C."/>
            <person name="Mauffrey F."/>
            <person name="Villemur R."/>
        </authorList>
    </citation>
    <scope>NUCLEOTIDE SEQUENCE [LARGE SCALE GENOMIC DNA]</scope>
    <source>
        <strain evidence="3 4">JAM7</strain>
    </source>
</reference>
<evidence type="ECO:0000259" key="2">
    <source>
        <dbReference type="Pfam" id="PF22106"/>
    </source>
</evidence>